<keyword evidence="4" id="KW-1185">Reference proteome</keyword>
<keyword evidence="1" id="KW-0418">Kinase</keyword>
<feature type="domain" description="Histidine kinase/HSP90-like ATPase" evidence="2">
    <location>
        <begin position="18"/>
        <end position="122"/>
    </location>
</feature>
<accession>A0ABP4BVH9</accession>
<gene>
    <name evidence="3" type="ORF">GCM10009550_40430</name>
</gene>
<proteinExistence type="predicted"/>
<sequence>MGALVVLGIVEFEGEEWAVTAARRYARGLLEQEGIEDWEASLVVTELAANAVAHGDGGGFGLAVSVGEDVVRIEVGDSGPGRGLRVKEAEGTDESGRGLLLVDGLSRRWGAVCRTTGTTVWVELERRTASSAAEEAGG</sequence>
<protein>
    <submittedName>
        <fullName evidence="3">ATP-binding protein</fullName>
    </submittedName>
</protein>
<dbReference type="InterPro" id="IPR036890">
    <property type="entry name" value="HATPase_C_sf"/>
</dbReference>
<dbReference type="GO" id="GO:0005524">
    <property type="term" value="F:ATP binding"/>
    <property type="evidence" value="ECO:0007669"/>
    <property type="project" value="UniProtKB-KW"/>
</dbReference>
<dbReference type="InterPro" id="IPR050267">
    <property type="entry name" value="Anti-sigma-factor_SerPK"/>
</dbReference>
<keyword evidence="3" id="KW-0547">Nucleotide-binding</keyword>
<dbReference type="RefSeq" id="WP_344242491.1">
    <property type="nucleotide sequence ID" value="NZ_BAAAHH010000016.1"/>
</dbReference>
<dbReference type="PANTHER" id="PTHR35526">
    <property type="entry name" value="ANTI-SIGMA-F FACTOR RSBW-RELATED"/>
    <property type="match status" value="1"/>
</dbReference>
<comment type="caution">
    <text evidence="3">The sequence shown here is derived from an EMBL/GenBank/DDBJ whole genome shotgun (WGS) entry which is preliminary data.</text>
</comment>
<keyword evidence="1" id="KW-0723">Serine/threonine-protein kinase</keyword>
<evidence type="ECO:0000313" key="3">
    <source>
        <dbReference type="EMBL" id="GAA0955497.1"/>
    </source>
</evidence>
<dbReference type="InterPro" id="IPR003594">
    <property type="entry name" value="HATPase_dom"/>
</dbReference>
<dbReference type="EMBL" id="BAAAHH010000016">
    <property type="protein sequence ID" value="GAA0955497.1"/>
    <property type="molecule type" value="Genomic_DNA"/>
</dbReference>
<evidence type="ECO:0000256" key="1">
    <source>
        <dbReference type="ARBA" id="ARBA00022527"/>
    </source>
</evidence>
<dbReference type="Pfam" id="PF13581">
    <property type="entry name" value="HATPase_c_2"/>
    <property type="match status" value="1"/>
</dbReference>
<reference evidence="4" key="1">
    <citation type="journal article" date="2019" name="Int. J. Syst. Evol. Microbiol.">
        <title>The Global Catalogue of Microorganisms (GCM) 10K type strain sequencing project: providing services to taxonomists for standard genome sequencing and annotation.</title>
        <authorList>
            <consortium name="The Broad Institute Genomics Platform"/>
            <consortium name="The Broad Institute Genome Sequencing Center for Infectious Disease"/>
            <person name="Wu L."/>
            <person name="Ma J."/>
        </authorList>
    </citation>
    <scope>NUCLEOTIDE SEQUENCE [LARGE SCALE GENOMIC DNA]</scope>
    <source>
        <strain evidence="4">JCM 10696</strain>
    </source>
</reference>
<keyword evidence="1" id="KW-0808">Transferase</keyword>
<keyword evidence="3" id="KW-0067">ATP-binding</keyword>
<dbReference type="Gene3D" id="3.30.565.10">
    <property type="entry name" value="Histidine kinase-like ATPase, C-terminal domain"/>
    <property type="match status" value="1"/>
</dbReference>
<organism evidence="3 4">
    <name type="scientific">Actinocorallia libanotica</name>
    <dbReference type="NCBI Taxonomy" id="46162"/>
    <lineage>
        <taxon>Bacteria</taxon>
        <taxon>Bacillati</taxon>
        <taxon>Actinomycetota</taxon>
        <taxon>Actinomycetes</taxon>
        <taxon>Streptosporangiales</taxon>
        <taxon>Thermomonosporaceae</taxon>
        <taxon>Actinocorallia</taxon>
    </lineage>
</organism>
<dbReference type="CDD" id="cd16936">
    <property type="entry name" value="HATPase_RsbW-like"/>
    <property type="match status" value="1"/>
</dbReference>
<evidence type="ECO:0000313" key="4">
    <source>
        <dbReference type="Proteomes" id="UP001500665"/>
    </source>
</evidence>
<evidence type="ECO:0000259" key="2">
    <source>
        <dbReference type="Pfam" id="PF13581"/>
    </source>
</evidence>
<name>A0ABP4BVH9_9ACTN</name>
<dbReference type="Proteomes" id="UP001500665">
    <property type="component" value="Unassembled WGS sequence"/>
</dbReference>
<dbReference type="SUPFAM" id="SSF55874">
    <property type="entry name" value="ATPase domain of HSP90 chaperone/DNA topoisomerase II/histidine kinase"/>
    <property type="match status" value="1"/>
</dbReference>
<dbReference type="PANTHER" id="PTHR35526:SF3">
    <property type="entry name" value="ANTI-SIGMA-F FACTOR RSBW"/>
    <property type="match status" value="1"/>
</dbReference>